<gene>
    <name evidence="1" type="ORF">ERS007703_00472</name>
</gene>
<protein>
    <submittedName>
        <fullName evidence="1">Uncharacterized protein</fullName>
    </submittedName>
</protein>
<evidence type="ECO:0000313" key="2">
    <source>
        <dbReference type="Proteomes" id="UP000038802"/>
    </source>
</evidence>
<dbReference type="EMBL" id="CSAE01000028">
    <property type="protein sequence ID" value="COV08270.1"/>
    <property type="molecule type" value="Genomic_DNA"/>
</dbReference>
<accession>A0A0U0QM10</accession>
<evidence type="ECO:0000313" key="1">
    <source>
        <dbReference type="EMBL" id="COV08270.1"/>
    </source>
</evidence>
<dbReference type="Proteomes" id="UP000038802">
    <property type="component" value="Unassembled WGS sequence"/>
</dbReference>
<proteinExistence type="predicted"/>
<reference evidence="2" key="1">
    <citation type="submission" date="2015-03" db="EMBL/GenBank/DDBJ databases">
        <authorList>
            <consortium name="Pathogen Informatics"/>
        </authorList>
    </citation>
    <scope>NUCLEOTIDE SEQUENCE [LARGE SCALE GENOMIC DNA]</scope>
    <source>
        <strain evidence="2">K00500041</strain>
    </source>
</reference>
<sequence>MSGVVVVDCCHMRHCSYAGCAGIIVVGAGHMRHCSYAGCAGIIVVGAGHMRRRYDVTGPLMVVGTGT</sequence>
<organism evidence="1 2">
    <name type="scientific">Mycobacterium tuberculosis</name>
    <dbReference type="NCBI Taxonomy" id="1773"/>
    <lineage>
        <taxon>Bacteria</taxon>
        <taxon>Bacillati</taxon>
        <taxon>Actinomycetota</taxon>
        <taxon>Actinomycetes</taxon>
        <taxon>Mycobacteriales</taxon>
        <taxon>Mycobacteriaceae</taxon>
        <taxon>Mycobacterium</taxon>
        <taxon>Mycobacterium tuberculosis complex</taxon>
    </lineage>
</organism>
<name>A0A0U0QM10_MYCTX</name>
<dbReference type="AlphaFoldDB" id="A0A0U0QM10"/>